<accession>A0AAV9R193</accession>
<protein>
    <submittedName>
        <fullName evidence="2">Uncharacterized protein</fullName>
    </submittedName>
</protein>
<organism evidence="2 3">
    <name type="scientific">Crenichthys baileyi</name>
    <name type="common">White River springfish</name>
    <dbReference type="NCBI Taxonomy" id="28760"/>
    <lineage>
        <taxon>Eukaryota</taxon>
        <taxon>Metazoa</taxon>
        <taxon>Chordata</taxon>
        <taxon>Craniata</taxon>
        <taxon>Vertebrata</taxon>
        <taxon>Euteleostomi</taxon>
        <taxon>Actinopterygii</taxon>
        <taxon>Neopterygii</taxon>
        <taxon>Teleostei</taxon>
        <taxon>Neoteleostei</taxon>
        <taxon>Acanthomorphata</taxon>
        <taxon>Ovalentaria</taxon>
        <taxon>Atherinomorphae</taxon>
        <taxon>Cyprinodontiformes</taxon>
        <taxon>Goodeidae</taxon>
        <taxon>Crenichthys</taxon>
    </lineage>
</organism>
<evidence type="ECO:0000313" key="3">
    <source>
        <dbReference type="Proteomes" id="UP001311232"/>
    </source>
</evidence>
<name>A0AAV9R193_9TELE</name>
<feature type="non-terminal residue" evidence="2">
    <location>
        <position position="204"/>
    </location>
</feature>
<dbReference type="Proteomes" id="UP001311232">
    <property type="component" value="Unassembled WGS sequence"/>
</dbReference>
<reference evidence="2 3" key="1">
    <citation type="submission" date="2021-06" db="EMBL/GenBank/DDBJ databases">
        <authorList>
            <person name="Palmer J.M."/>
        </authorList>
    </citation>
    <scope>NUCLEOTIDE SEQUENCE [LARGE SCALE GENOMIC DNA]</scope>
    <source>
        <strain evidence="2 3">MEX-2019</strain>
        <tissue evidence="2">Muscle</tissue>
    </source>
</reference>
<feature type="compositionally biased region" description="Polar residues" evidence="1">
    <location>
        <begin position="54"/>
        <end position="63"/>
    </location>
</feature>
<dbReference type="EMBL" id="JAHHUM010002442">
    <property type="protein sequence ID" value="KAK5603536.1"/>
    <property type="molecule type" value="Genomic_DNA"/>
</dbReference>
<feature type="region of interest" description="Disordered" evidence="1">
    <location>
        <begin position="29"/>
        <end position="71"/>
    </location>
</feature>
<gene>
    <name evidence="2" type="ORF">CRENBAI_005532</name>
</gene>
<feature type="compositionally biased region" description="Acidic residues" evidence="1">
    <location>
        <begin position="36"/>
        <end position="48"/>
    </location>
</feature>
<evidence type="ECO:0000256" key="1">
    <source>
        <dbReference type="SAM" id="MobiDB-lite"/>
    </source>
</evidence>
<sequence length="204" mass="23133">MDQRVANELNRGCYGASLWEYMFSSTATATGLSSDSESEGDEAEDDSDCITLENIPSLQLSSTQDEDDEENFGLAAEELERKISEATNITTFEENRDNEMEKISNFDCKCYGRRKENSSLGTQSCSRKLSKEIMSNIRMDSLAAEREWQDMRIIGHLEANRRMLETSAMTTSTKKTPRKRKHARTTYSIGGIKVCWNTFQLLMG</sequence>
<evidence type="ECO:0000313" key="2">
    <source>
        <dbReference type="EMBL" id="KAK5603536.1"/>
    </source>
</evidence>
<keyword evidence="3" id="KW-1185">Reference proteome</keyword>
<dbReference type="AlphaFoldDB" id="A0AAV9R193"/>
<comment type="caution">
    <text evidence="2">The sequence shown here is derived from an EMBL/GenBank/DDBJ whole genome shotgun (WGS) entry which is preliminary data.</text>
</comment>
<proteinExistence type="predicted"/>